<feature type="domain" description="DUF6265" evidence="1">
    <location>
        <begin position="25"/>
        <end position="132"/>
    </location>
</feature>
<accession>A0A0P0NZZ7</accession>
<gene>
    <name evidence="2" type="ORF">AQ619_10355</name>
</gene>
<name>A0A0P0NZZ7_9CAUL</name>
<dbReference type="AlphaFoldDB" id="A0A0P0NZZ7"/>
<dbReference type="InterPro" id="IPR046232">
    <property type="entry name" value="DUF6265"/>
</dbReference>
<dbReference type="Proteomes" id="UP000056905">
    <property type="component" value="Chromosome"/>
</dbReference>
<dbReference type="RefSeq" id="WP_062147001.1">
    <property type="nucleotide sequence ID" value="NZ_CP013002.1"/>
</dbReference>
<dbReference type="KEGG" id="chq:AQ619_10355"/>
<reference evidence="2 3" key="1">
    <citation type="submission" date="2015-10" db="EMBL/GenBank/DDBJ databases">
        <title>Conservation of the essential genome among Caulobacter and Brevundimonas species.</title>
        <authorList>
            <person name="Scott D."/>
            <person name="Ely B."/>
        </authorList>
    </citation>
    <scope>NUCLEOTIDE SEQUENCE [LARGE SCALE GENOMIC DNA]</scope>
    <source>
        <strain evidence="2 3">CB4</strain>
    </source>
</reference>
<sequence length="153" mass="16930">MLAILFVSALATTPPAPEPDISRLAWMTGCWMQVRSNGRVDEQWMAPGGGVMLGMSRTLKDGKVREFEFLRIAPGPDGRLAFNAKPSGQPEAVFPLKEITDDSVVFEDPAHDFPQRILYRRVDARTLIGRIEGQIGGQVRSVDYPYIRCPAGN</sequence>
<evidence type="ECO:0000313" key="2">
    <source>
        <dbReference type="EMBL" id="ALL13712.1"/>
    </source>
</evidence>
<organism evidence="2 3">
    <name type="scientific">Caulobacter henricii</name>
    <dbReference type="NCBI Taxonomy" id="69395"/>
    <lineage>
        <taxon>Bacteria</taxon>
        <taxon>Pseudomonadati</taxon>
        <taxon>Pseudomonadota</taxon>
        <taxon>Alphaproteobacteria</taxon>
        <taxon>Caulobacterales</taxon>
        <taxon>Caulobacteraceae</taxon>
        <taxon>Caulobacter</taxon>
    </lineage>
</organism>
<dbReference type="Pfam" id="PF19780">
    <property type="entry name" value="DUF6265"/>
    <property type="match status" value="1"/>
</dbReference>
<evidence type="ECO:0000313" key="3">
    <source>
        <dbReference type="Proteomes" id="UP000056905"/>
    </source>
</evidence>
<proteinExistence type="predicted"/>
<keyword evidence="3" id="KW-1185">Reference proteome</keyword>
<dbReference type="STRING" id="69395.AQ619_10355"/>
<protein>
    <recommendedName>
        <fullName evidence="1">DUF6265 domain-containing protein</fullName>
    </recommendedName>
</protein>
<evidence type="ECO:0000259" key="1">
    <source>
        <dbReference type="Pfam" id="PF19780"/>
    </source>
</evidence>
<dbReference type="EMBL" id="CP013002">
    <property type="protein sequence ID" value="ALL13712.1"/>
    <property type="molecule type" value="Genomic_DNA"/>
</dbReference>
<dbReference type="OrthoDB" id="5382295at2"/>